<dbReference type="RefSeq" id="WP_081482513.1">
    <property type="nucleotide sequence ID" value="NZ_JAAXPC010000001.1"/>
</dbReference>
<organism evidence="1 2">
    <name type="scientific">Gordonia polyisoprenivorans</name>
    <dbReference type="NCBI Taxonomy" id="84595"/>
    <lineage>
        <taxon>Bacteria</taxon>
        <taxon>Bacillati</taxon>
        <taxon>Actinomycetota</taxon>
        <taxon>Actinomycetes</taxon>
        <taxon>Mycobacteriales</taxon>
        <taxon>Gordoniaceae</taxon>
        <taxon>Gordonia</taxon>
    </lineage>
</organism>
<evidence type="ECO:0000313" key="1">
    <source>
        <dbReference type="EMBL" id="NKY00489.1"/>
    </source>
</evidence>
<reference evidence="1 2" key="1">
    <citation type="submission" date="2020-04" db="EMBL/GenBank/DDBJ databases">
        <title>MicrobeNet Type strains.</title>
        <authorList>
            <person name="Nicholson A.C."/>
        </authorList>
    </citation>
    <scope>NUCLEOTIDE SEQUENCE [LARGE SCALE GENOMIC DNA]</scope>
    <source>
        <strain evidence="1 2">ATCC BAA-14</strain>
    </source>
</reference>
<name>A0A846WHF8_9ACTN</name>
<proteinExistence type="predicted"/>
<protein>
    <submittedName>
        <fullName evidence="1">DUF3558 domain-containing protein</fullName>
    </submittedName>
</protein>
<accession>A0A846WHF8</accession>
<sequence length="198" mass="21201">MPGVIHHLTLIGCSTQTTGTIESTNIASVTAQSTIRQTDSSGTPLPFVTKFKDRWSDLNDGSPYEPCTALTEQELLSIGLAPDSVDDVALADHQTARGCLWRFSNSPTSNLSQDVGNYSSLARYKEEYASTIDWQPDLFIDGRMVAIGIWLGQKSCVTNVQSGTAIVTTSVAVVGAPLSEKCAKAIAFTKATIDKMPP</sequence>
<dbReference type="Proteomes" id="UP000563898">
    <property type="component" value="Unassembled WGS sequence"/>
</dbReference>
<dbReference type="Pfam" id="PF12079">
    <property type="entry name" value="DUF3558"/>
    <property type="match status" value="1"/>
</dbReference>
<dbReference type="AlphaFoldDB" id="A0A846WHF8"/>
<gene>
    <name evidence="1" type="ORF">HGA05_02705</name>
</gene>
<dbReference type="EMBL" id="JAAXPC010000001">
    <property type="protein sequence ID" value="NKY00489.1"/>
    <property type="molecule type" value="Genomic_DNA"/>
</dbReference>
<evidence type="ECO:0000313" key="2">
    <source>
        <dbReference type="Proteomes" id="UP000563898"/>
    </source>
</evidence>
<comment type="caution">
    <text evidence="1">The sequence shown here is derived from an EMBL/GenBank/DDBJ whole genome shotgun (WGS) entry which is preliminary data.</text>
</comment>
<dbReference type="InterPro" id="IPR024520">
    <property type="entry name" value="DUF3558"/>
</dbReference>